<protein>
    <submittedName>
        <fullName evidence="2">Complement C3</fullName>
    </submittedName>
</protein>
<dbReference type="OrthoDB" id="1744633at2759"/>
<proteinExistence type="predicted"/>
<dbReference type="EMBL" id="BKCP01009292">
    <property type="protein sequence ID" value="GER50482.1"/>
    <property type="molecule type" value="Genomic_DNA"/>
</dbReference>
<reference evidence="3" key="1">
    <citation type="journal article" date="2019" name="Curr. Biol.">
        <title>Genome Sequence of Striga asiatica Provides Insight into the Evolution of Plant Parasitism.</title>
        <authorList>
            <person name="Yoshida S."/>
            <person name="Kim S."/>
            <person name="Wafula E.K."/>
            <person name="Tanskanen J."/>
            <person name="Kim Y.M."/>
            <person name="Honaas L."/>
            <person name="Yang Z."/>
            <person name="Spallek T."/>
            <person name="Conn C.E."/>
            <person name="Ichihashi Y."/>
            <person name="Cheong K."/>
            <person name="Cui S."/>
            <person name="Der J.P."/>
            <person name="Gundlach H."/>
            <person name="Jiao Y."/>
            <person name="Hori C."/>
            <person name="Ishida J.K."/>
            <person name="Kasahara H."/>
            <person name="Kiba T."/>
            <person name="Kim M.S."/>
            <person name="Koo N."/>
            <person name="Laohavisit A."/>
            <person name="Lee Y.H."/>
            <person name="Lumba S."/>
            <person name="McCourt P."/>
            <person name="Mortimer J.C."/>
            <person name="Mutuku J.M."/>
            <person name="Nomura T."/>
            <person name="Sasaki-Sekimoto Y."/>
            <person name="Seto Y."/>
            <person name="Wang Y."/>
            <person name="Wakatake T."/>
            <person name="Sakakibara H."/>
            <person name="Demura T."/>
            <person name="Yamaguchi S."/>
            <person name="Yoneyama K."/>
            <person name="Manabe R.I."/>
            <person name="Nelson D.C."/>
            <person name="Schulman A.H."/>
            <person name="Timko M.P."/>
            <person name="dePamphilis C.W."/>
            <person name="Choi D."/>
            <person name="Shirasu K."/>
        </authorList>
    </citation>
    <scope>NUCLEOTIDE SEQUENCE [LARGE SCALE GENOMIC DNA]</scope>
    <source>
        <strain evidence="3">cv. UVA1</strain>
    </source>
</reference>
<sequence>MNHEQQTNNILNQNTAFQNKLSSILLLFFIITITRLSSNLLIILLQSSQILPGLRELTFLHTLTHIPMHKRALRVHQIKLVVNPREHLSNASRVRNHAHSPLHLGKVSTWDHSRRLVVDATLEASRAPVDKLDGPLGFDGGHSCVYIFRDHITTQAMYFPWRGSHLTIIDEGSKAVLAFSAEITGAYEESMKWILGYGTRFVWNSFTSTFKAPSNLSEAVREDITWKKRSTNTARGTCLPAPVSLKNVLKASSPPPTVVSLGICPSG</sequence>
<feature type="transmembrane region" description="Helical" evidence="1">
    <location>
        <begin position="24"/>
        <end position="45"/>
    </location>
</feature>
<evidence type="ECO:0000313" key="2">
    <source>
        <dbReference type="EMBL" id="GER50482.1"/>
    </source>
</evidence>
<accession>A0A5A7QZH1</accession>
<dbReference type="Proteomes" id="UP000325081">
    <property type="component" value="Unassembled WGS sequence"/>
</dbReference>
<keyword evidence="3" id="KW-1185">Reference proteome</keyword>
<comment type="caution">
    <text evidence="2">The sequence shown here is derived from an EMBL/GenBank/DDBJ whole genome shotgun (WGS) entry which is preliminary data.</text>
</comment>
<organism evidence="2 3">
    <name type="scientific">Striga asiatica</name>
    <name type="common">Asiatic witchweed</name>
    <name type="synonym">Buchnera asiatica</name>
    <dbReference type="NCBI Taxonomy" id="4170"/>
    <lineage>
        <taxon>Eukaryota</taxon>
        <taxon>Viridiplantae</taxon>
        <taxon>Streptophyta</taxon>
        <taxon>Embryophyta</taxon>
        <taxon>Tracheophyta</taxon>
        <taxon>Spermatophyta</taxon>
        <taxon>Magnoliopsida</taxon>
        <taxon>eudicotyledons</taxon>
        <taxon>Gunneridae</taxon>
        <taxon>Pentapetalae</taxon>
        <taxon>asterids</taxon>
        <taxon>lamiids</taxon>
        <taxon>Lamiales</taxon>
        <taxon>Orobanchaceae</taxon>
        <taxon>Buchnereae</taxon>
        <taxon>Striga</taxon>
    </lineage>
</organism>
<name>A0A5A7QZH1_STRAF</name>
<dbReference type="AlphaFoldDB" id="A0A5A7QZH1"/>
<gene>
    <name evidence="2" type="ORF">STAS_27801</name>
</gene>
<evidence type="ECO:0000256" key="1">
    <source>
        <dbReference type="SAM" id="Phobius"/>
    </source>
</evidence>
<keyword evidence="1" id="KW-1133">Transmembrane helix</keyword>
<keyword evidence="1" id="KW-0812">Transmembrane</keyword>
<evidence type="ECO:0000313" key="3">
    <source>
        <dbReference type="Proteomes" id="UP000325081"/>
    </source>
</evidence>
<keyword evidence="1" id="KW-0472">Membrane</keyword>